<comment type="subcellular location">
    <subcellularLocation>
        <location evidence="1">Membrane</location>
        <topology evidence="1">Multi-pass membrane protein</topology>
    </subcellularLocation>
</comment>
<dbReference type="GO" id="GO:0016020">
    <property type="term" value="C:membrane"/>
    <property type="evidence" value="ECO:0007669"/>
    <property type="project" value="UniProtKB-SubCell"/>
</dbReference>
<dbReference type="InterPro" id="IPR021147">
    <property type="entry name" value="DUF697"/>
</dbReference>
<keyword evidence="7" id="KW-1185">Reference proteome</keyword>
<dbReference type="Pfam" id="PF05128">
    <property type="entry name" value="DUF697"/>
    <property type="match status" value="1"/>
</dbReference>
<keyword evidence="3 5" id="KW-1133">Transmembrane helix</keyword>
<accession>A0A656HMX8</accession>
<gene>
    <name evidence="6" type="ORF">Thini_4406</name>
</gene>
<evidence type="ECO:0000256" key="5">
    <source>
        <dbReference type="SAM" id="Phobius"/>
    </source>
</evidence>
<protein>
    <submittedName>
        <fullName evidence="6">GTPase domain-containing protein</fullName>
    </submittedName>
</protein>
<dbReference type="Proteomes" id="UP000005317">
    <property type="component" value="Unassembled WGS sequence"/>
</dbReference>
<name>A0A656HMX8_THINJ</name>
<keyword evidence="2 5" id="KW-0812">Transmembrane</keyword>
<evidence type="ECO:0000256" key="4">
    <source>
        <dbReference type="ARBA" id="ARBA00023136"/>
    </source>
</evidence>
<reference evidence="7" key="1">
    <citation type="journal article" date="2011" name="Stand. Genomic Sci.">
        <title>Genome sequence of the filamentous, gliding Thiothrix nivea neotype strain (JP2(T)).</title>
        <authorList>
            <person name="Lapidus A."/>
            <person name="Nolan M."/>
            <person name="Lucas S."/>
            <person name="Glavina Del Rio T."/>
            <person name="Tice H."/>
            <person name="Cheng J.F."/>
            <person name="Tapia R."/>
            <person name="Han C."/>
            <person name="Goodwin L."/>
            <person name="Pitluck S."/>
            <person name="Liolios K."/>
            <person name="Pagani I."/>
            <person name="Ivanova N."/>
            <person name="Huntemann M."/>
            <person name="Mavromatis K."/>
            <person name="Mikhailova N."/>
            <person name="Pati A."/>
            <person name="Chen A."/>
            <person name="Palaniappan K."/>
            <person name="Land M."/>
            <person name="Brambilla E.M."/>
            <person name="Rohde M."/>
            <person name="Abt B."/>
            <person name="Verbarg S."/>
            <person name="Goker M."/>
            <person name="Bristow J."/>
            <person name="Eisen J.A."/>
            <person name="Markowitz V."/>
            <person name="Hugenholtz P."/>
            <person name="Kyrpides N.C."/>
            <person name="Klenk H.P."/>
            <person name="Woyke T."/>
        </authorList>
    </citation>
    <scope>NUCLEOTIDE SEQUENCE [LARGE SCALE GENOMIC DNA]</scope>
    <source>
        <strain evidence="7">ATCC 35100 / DSM 5205 / JP2</strain>
    </source>
</reference>
<evidence type="ECO:0000256" key="2">
    <source>
        <dbReference type="ARBA" id="ARBA00022692"/>
    </source>
</evidence>
<proteinExistence type="predicted"/>
<dbReference type="EMBL" id="JH651384">
    <property type="protein sequence ID" value="EIJ36886.1"/>
    <property type="molecule type" value="Genomic_DNA"/>
</dbReference>
<feature type="transmembrane region" description="Helical" evidence="5">
    <location>
        <begin position="23"/>
        <end position="47"/>
    </location>
</feature>
<organism evidence="6 7">
    <name type="scientific">Thiothrix nivea (strain ATCC 35100 / DSM 5205 / JP2)</name>
    <dbReference type="NCBI Taxonomy" id="870187"/>
    <lineage>
        <taxon>Bacteria</taxon>
        <taxon>Pseudomonadati</taxon>
        <taxon>Pseudomonadota</taxon>
        <taxon>Gammaproteobacteria</taxon>
        <taxon>Thiotrichales</taxon>
        <taxon>Thiotrichaceae</taxon>
        <taxon>Thiothrix</taxon>
    </lineage>
</organism>
<evidence type="ECO:0000256" key="1">
    <source>
        <dbReference type="ARBA" id="ARBA00004141"/>
    </source>
</evidence>
<keyword evidence="4 5" id="KW-0472">Membrane</keyword>
<sequence length="170" mass="18578">MYLAAAKCKSRREKADGIIKSNVIQAVMMGLIPLPVLDVVALTNIQFKMMDDLVKLYGIRYTKIERSIVKSFLLGMLPVATVTGLSSVLKLMPGIGSFTGSASVSVSAGGLTYATGRVFAHHFEGGGTLDDFNLEEAKRRFRQELRRGREVARELSSRKQLPSPADGRTD</sequence>
<evidence type="ECO:0000313" key="7">
    <source>
        <dbReference type="Proteomes" id="UP000005317"/>
    </source>
</evidence>
<dbReference type="AlphaFoldDB" id="A0A656HMX8"/>
<evidence type="ECO:0000256" key="3">
    <source>
        <dbReference type="ARBA" id="ARBA00022989"/>
    </source>
</evidence>
<evidence type="ECO:0000313" key="6">
    <source>
        <dbReference type="EMBL" id="EIJ36886.1"/>
    </source>
</evidence>